<dbReference type="AlphaFoldDB" id="A0A0C4DNI9"/>
<reference evidence="3" key="5">
    <citation type="submission" date="2015-06" db="UniProtKB">
        <authorList>
            <consortium name="EnsemblFungi"/>
        </authorList>
    </citation>
    <scope>IDENTIFICATION</scope>
    <source>
        <strain evidence="3">ATCC 64411</strain>
    </source>
</reference>
<dbReference type="eggNOG" id="ENOG502SP3C">
    <property type="taxonomic scope" value="Eukaryota"/>
</dbReference>
<feature type="transmembrane region" description="Helical" evidence="1">
    <location>
        <begin position="139"/>
        <end position="160"/>
    </location>
</feature>
<dbReference type="Proteomes" id="UP000011715">
    <property type="component" value="Unassembled WGS sequence"/>
</dbReference>
<proteinExistence type="predicted"/>
<gene>
    <name evidence="2" type="ORF">MAPG_01376</name>
</gene>
<evidence type="ECO:0000313" key="3">
    <source>
        <dbReference type="EnsemblFungi" id="MAPG_01376T0"/>
    </source>
</evidence>
<keyword evidence="1" id="KW-1133">Transmembrane helix</keyword>
<feature type="transmembrane region" description="Helical" evidence="1">
    <location>
        <begin position="70"/>
        <end position="87"/>
    </location>
</feature>
<reference evidence="3" key="4">
    <citation type="journal article" date="2015" name="G3 (Bethesda)">
        <title>Genome sequences of three phytopathogenic species of the Magnaporthaceae family of fungi.</title>
        <authorList>
            <person name="Okagaki L.H."/>
            <person name="Nunes C.C."/>
            <person name="Sailsbery J."/>
            <person name="Clay B."/>
            <person name="Brown D."/>
            <person name="John T."/>
            <person name="Oh Y."/>
            <person name="Young N."/>
            <person name="Fitzgerald M."/>
            <person name="Haas B.J."/>
            <person name="Zeng Q."/>
            <person name="Young S."/>
            <person name="Adiconis X."/>
            <person name="Fan L."/>
            <person name="Levin J.Z."/>
            <person name="Mitchell T.K."/>
            <person name="Okubara P.A."/>
            <person name="Farman M.L."/>
            <person name="Kohn L.M."/>
            <person name="Birren B."/>
            <person name="Ma L.-J."/>
            <person name="Dean R.A."/>
        </authorList>
    </citation>
    <scope>NUCLEOTIDE SEQUENCE</scope>
    <source>
        <strain evidence="3">ATCC 64411 / 73-15</strain>
    </source>
</reference>
<keyword evidence="1" id="KW-0472">Membrane</keyword>
<evidence type="ECO:0000256" key="1">
    <source>
        <dbReference type="SAM" id="Phobius"/>
    </source>
</evidence>
<name>A0A0C4DNI9_MAGP6</name>
<reference evidence="2" key="2">
    <citation type="submission" date="2010-05" db="EMBL/GenBank/DDBJ databases">
        <title>The Genome Sequence of Magnaporthe poae strain ATCC 64411.</title>
        <authorList>
            <consortium name="The Broad Institute Genome Sequencing Platform"/>
            <consortium name="Broad Institute Genome Sequencing Center for Infectious Disease"/>
            <person name="Ma L.-J."/>
            <person name="Dead R."/>
            <person name="Young S."/>
            <person name="Zeng Q."/>
            <person name="Koehrsen M."/>
            <person name="Alvarado L."/>
            <person name="Berlin A."/>
            <person name="Chapman S.B."/>
            <person name="Chen Z."/>
            <person name="Freedman E."/>
            <person name="Gellesch M."/>
            <person name="Goldberg J."/>
            <person name="Griggs A."/>
            <person name="Gujja S."/>
            <person name="Heilman E.R."/>
            <person name="Heiman D."/>
            <person name="Hepburn T."/>
            <person name="Howarth C."/>
            <person name="Jen D."/>
            <person name="Larson L."/>
            <person name="Mehta T."/>
            <person name="Neiman D."/>
            <person name="Pearson M."/>
            <person name="Roberts A."/>
            <person name="Saif S."/>
            <person name="Shea T."/>
            <person name="Shenoy N."/>
            <person name="Sisk P."/>
            <person name="Stolte C."/>
            <person name="Sykes S."/>
            <person name="Walk T."/>
            <person name="White J."/>
            <person name="Yandava C."/>
            <person name="Haas B."/>
            <person name="Nusbaum C."/>
            <person name="Birren B."/>
        </authorList>
    </citation>
    <scope>NUCLEOTIDE SEQUENCE</scope>
    <source>
        <strain evidence="2">ATCC 64411</strain>
    </source>
</reference>
<dbReference type="OrthoDB" id="5400196at2759"/>
<accession>A0A0C4DNI9</accession>
<protein>
    <submittedName>
        <fullName evidence="2 3">Uncharacterized protein</fullName>
    </submittedName>
</protein>
<reference evidence="4" key="1">
    <citation type="submission" date="2010-05" db="EMBL/GenBank/DDBJ databases">
        <title>The genome sequence of Magnaporthe poae strain ATCC 64411.</title>
        <authorList>
            <person name="Ma L.-J."/>
            <person name="Dead R."/>
            <person name="Young S."/>
            <person name="Zeng Q."/>
            <person name="Koehrsen M."/>
            <person name="Alvarado L."/>
            <person name="Berlin A."/>
            <person name="Chapman S.B."/>
            <person name="Chen Z."/>
            <person name="Freedman E."/>
            <person name="Gellesch M."/>
            <person name="Goldberg J."/>
            <person name="Griggs A."/>
            <person name="Gujja S."/>
            <person name="Heilman E.R."/>
            <person name="Heiman D."/>
            <person name="Hepburn T."/>
            <person name="Howarth C."/>
            <person name="Jen D."/>
            <person name="Larson L."/>
            <person name="Mehta T."/>
            <person name="Neiman D."/>
            <person name="Pearson M."/>
            <person name="Roberts A."/>
            <person name="Saif S."/>
            <person name="Shea T."/>
            <person name="Shenoy N."/>
            <person name="Sisk P."/>
            <person name="Stolte C."/>
            <person name="Sykes S."/>
            <person name="Walk T."/>
            <person name="White J."/>
            <person name="Yandava C."/>
            <person name="Haas B."/>
            <person name="Nusbaum C."/>
            <person name="Birren B."/>
        </authorList>
    </citation>
    <scope>NUCLEOTIDE SEQUENCE [LARGE SCALE GENOMIC DNA]</scope>
    <source>
        <strain evidence="4">ATCC 64411 / 73-15</strain>
    </source>
</reference>
<keyword evidence="1" id="KW-0812">Transmembrane</keyword>
<dbReference type="VEuPathDB" id="FungiDB:MAPG_01376"/>
<reference evidence="2" key="3">
    <citation type="submission" date="2011-03" db="EMBL/GenBank/DDBJ databases">
        <title>Annotation of Magnaporthe poae ATCC 64411.</title>
        <authorList>
            <person name="Ma L.-J."/>
            <person name="Dead R."/>
            <person name="Young S.K."/>
            <person name="Zeng Q."/>
            <person name="Gargeya S."/>
            <person name="Fitzgerald M."/>
            <person name="Haas B."/>
            <person name="Abouelleil A."/>
            <person name="Alvarado L."/>
            <person name="Arachchi H.M."/>
            <person name="Berlin A."/>
            <person name="Brown A."/>
            <person name="Chapman S.B."/>
            <person name="Chen Z."/>
            <person name="Dunbar C."/>
            <person name="Freedman E."/>
            <person name="Gearin G."/>
            <person name="Gellesch M."/>
            <person name="Goldberg J."/>
            <person name="Griggs A."/>
            <person name="Gujja S."/>
            <person name="Heiman D."/>
            <person name="Howarth C."/>
            <person name="Larson L."/>
            <person name="Lui A."/>
            <person name="MacDonald P.J.P."/>
            <person name="Mehta T."/>
            <person name="Montmayeur A."/>
            <person name="Murphy C."/>
            <person name="Neiman D."/>
            <person name="Pearson M."/>
            <person name="Priest M."/>
            <person name="Roberts A."/>
            <person name="Saif S."/>
            <person name="Shea T."/>
            <person name="Shenoy N."/>
            <person name="Sisk P."/>
            <person name="Stolte C."/>
            <person name="Sykes S."/>
            <person name="Yandava C."/>
            <person name="Wortman J."/>
            <person name="Nusbaum C."/>
            <person name="Birren B."/>
        </authorList>
    </citation>
    <scope>NUCLEOTIDE SEQUENCE</scope>
    <source>
        <strain evidence="2">ATCC 64411</strain>
    </source>
</reference>
<evidence type="ECO:0000313" key="4">
    <source>
        <dbReference type="Proteomes" id="UP000011715"/>
    </source>
</evidence>
<dbReference type="EMBL" id="ADBL01000329">
    <property type="status" value="NOT_ANNOTATED_CDS"/>
    <property type="molecule type" value="Genomic_DNA"/>
</dbReference>
<evidence type="ECO:0000313" key="2">
    <source>
        <dbReference type="EMBL" id="KLU82302.1"/>
    </source>
</evidence>
<keyword evidence="4" id="KW-1185">Reference proteome</keyword>
<dbReference type="EMBL" id="GL876966">
    <property type="protein sequence ID" value="KLU82302.1"/>
    <property type="molecule type" value="Genomic_DNA"/>
</dbReference>
<feature type="transmembrane region" description="Helical" evidence="1">
    <location>
        <begin position="549"/>
        <end position="571"/>
    </location>
</feature>
<organism evidence="3 4">
    <name type="scientific">Magnaporthiopsis poae (strain ATCC 64411 / 73-15)</name>
    <name type="common">Kentucky bluegrass fungus</name>
    <name type="synonym">Magnaporthe poae</name>
    <dbReference type="NCBI Taxonomy" id="644358"/>
    <lineage>
        <taxon>Eukaryota</taxon>
        <taxon>Fungi</taxon>
        <taxon>Dikarya</taxon>
        <taxon>Ascomycota</taxon>
        <taxon>Pezizomycotina</taxon>
        <taxon>Sordariomycetes</taxon>
        <taxon>Sordariomycetidae</taxon>
        <taxon>Magnaporthales</taxon>
        <taxon>Magnaporthaceae</taxon>
        <taxon>Magnaporthiopsis</taxon>
    </lineage>
</organism>
<dbReference type="EnsemblFungi" id="MAPG_01376T0">
    <property type="protein sequence ID" value="MAPG_01376T0"/>
    <property type="gene ID" value="MAPG_01376"/>
</dbReference>
<feature type="transmembrane region" description="Helical" evidence="1">
    <location>
        <begin position="31"/>
        <end position="50"/>
    </location>
</feature>
<sequence>MSTPSPPATKHRIRAKEMAFLKSTLRDKSNWLIILAILASLLIAAFNALVTIKSVYLRRVGTINETVRQLYVAGTTVLATILTKFVGSQFQTLLLRRFDRHLNNAGHPDLRQDSRKWRVILQAAPLNESLWPWARLRIFLSYILIALMTTAMVAFLSPTVSSRIVLTQQSVYNGLSRHMEGNPGICTTVIPLDDARRRIDDAYFWDLGNGSAYYIPANEGGCPTRYAQLLIGNINTFDADSFAYADGGVAVHRSAIGAPINVYSPHPAQAPVLGAMLADYGSSTLSTTQCVPVLAHNPISCRTGGTTKLTNNSFTITSDDGLCIFTRTWPERNPRVRSTMVKHMCTHTAPGVGTMVLAASGQYAHFLALTLNDTAGAPPTGPPADQTIYTITCSVDARSKYVHRLVRLDMRSNSGGGGGGGNYSFSSSNLNSSTDLNRISSSYSRTLRAVGDCEGPIMDVARIATLGAANWQTLFQNDGSDGWFDLVWEAVGGHQGIMSAYGFADSTTPLADVLGLVAAMVGARFNGTQEYNVSMAVEVEATRVGSGDWVVLLWMAPVLFAAALLTGLLVTDEVQEKDNFRSVELVDLEELFLRSGSRNLKAGA</sequence>